<proteinExistence type="predicted"/>
<dbReference type="Proteomes" id="UP001623232">
    <property type="component" value="Chromosome"/>
</dbReference>
<dbReference type="InterPro" id="IPR029032">
    <property type="entry name" value="AhpD-like"/>
</dbReference>
<evidence type="ECO:0000313" key="1">
    <source>
        <dbReference type="EMBL" id="WZK88696.1"/>
    </source>
</evidence>
<protein>
    <submittedName>
        <fullName evidence="1">Uncharacterized protein</fullName>
    </submittedName>
</protein>
<dbReference type="SUPFAM" id="SSF69118">
    <property type="entry name" value="AhpD-like"/>
    <property type="match status" value="1"/>
</dbReference>
<organism evidence="1 2">
    <name type="scientific">Aliisedimentitalea scapharcae</name>
    <dbReference type="NCBI Taxonomy" id="1524259"/>
    <lineage>
        <taxon>Bacteria</taxon>
        <taxon>Pseudomonadati</taxon>
        <taxon>Pseudomonadota</taxon>
        <taxon>Alphaproteobacteria</taxon>
        <taxon>Rhodobacterales</taxon>
        <taxon>Roseobacteraceae</taxon>
        <taxon>Aliisedimentitalea</taxon>
    </lineage>
</organism>
<keyword evidence="2" id="KW-1185">Reference proteome</keyword>
<sequence>MLTAIATYLIRSSERRIGVSLDYVHQIAQTKFSLLMRYNRIFGFLDPNRNVPPDAYHTARLCGALAADCGTCVEAEINLAVAADVPHSTIDAVLGSDEAALSDNLCAVLRLATAITAERQDDPDARAAVVRAYGEAGLIELSFAMNGAAMLPGIKRAMGHATQCDLSLMRKLARPKT</sequence>
<reference evidence="1 2" key="1">
    <citation type="submission" date="2023-04" db="EMBL/GenBank/DDBJ databases">
        <title>Complete genome sequence of Alisedimentitalea scapharcae.</title>
        <authorList>
            <person name="Rong J.-C."/>
            <person name="Yi M.-L."/>
            <person name="Zhao Q."/>
        </authorList>
    </citation>
    <scope>NUCLEOTIDE SEQUENCE [LARGE SCALE GENOMIC DNA]</scope>
    <source>
        <strain evidence="1 2">KCTC 42119</strain>
    </source>
</reference>
<name>A0ABZ2XRG3_9RHOB</name>
<evidence type="ECO:0000313" key="2">
    <source>
        <dbReference type="Proteomes" id="UP001623232"/>
    </source>
</evidence>
<gene>
    <name evidence="1" type="ORF">QEZ52_19180</name>
</gene>
<accession>A0ABZ2XRG3</accession>
<dbReference type="EMBL" id="CP123584">
    <property type="protein sequence ID" value="WZK88696.1"/>
    <property type="molecule type" value="Genomic_DNA"/>
</dbReference>
<dbReference type="RefSeq" id="WP_406646189.1">
    <property type="nucleotide sequence ID" value="NZ_CP123584.1"/>
</dbReference>
<dbReference type="Gene3D" id="1.20.1290.10">
    <property type="entry name" value="AhpD-like"/>
    <property type="match status" value="1"/>
</dbReference>